<organism evidence="1 2">
    <name type="scientific">Funneliformis geosporum</name>
    <dbReference type="NCBI Taxonomy" id="1117311"/>
    <lineage>
        <taxon>Eukaryota</taxon>
        <taxon>Fungi</taxon>
        <taxon>Fungi incertae sedis</taxon>
        <taxon>Mucoromycota</taxon>
        <taxon>Glomeromycotina</taxon>
        <taxon>Glomeromycetes</taxon>
        <taxon>Glomerales</taxon>
        <taxon>Glomeraceae</taxon>
        <taxon>Funneliformis</taxon>
    </lineage>
</organism>
<dbReference type="EMBL" id="CAMKVN010001557">
    <property type="protein sequence ID" value="CAI2176796.1"/>
    <property type="molecule type" value="Genomic_DNA"/>
</dbReference>
<dbReference type="AlphaFoldDB" id="A0A9W4SPE9"/>
<keyword evidence="2" id="KW-1185">Reference proteome</keyword>
<protein>
    <submittedName>
        <fullName evidence="1">11940_t:CDS:1</fullName>
    </submittedName>
</protein>
<dbReference type="OrthoDB" id="2436510at2759"/>
<comment type="caution">
    <text evidence="1">The sequence shown here is derived from an EMBL/GenBank/DDBJ whole genome shotgun (WGS) entry which is preliminary data.</text>
</comment>
<proteinExistence type="predicted"/>
<reference evidence="1" key="1">
    <citation type="submission" date="2022-08" db="EMBL/GenBank/DDBJ databases">
        <authorList>
            <person name="Kallberg Y."/>
            <person name="Tangrot J."/>
            <person name="Rosling A."/>
        </authorList>
    </citation>
    <scope>NUCLEOTIDE SEQUENCE</scope>
    <source>
        <strain evidence="1">Wild A</strain>
    </source>
</reference>
<evidence type="ECO:0000313" key="1">
    <source>
        <dbReference type="EMBL" id="CAI2176796.1"/>
    </source>
</evidence>
<sequence length="149" mass="17447">MREAIDLTSGSETTRKRKALRSELLQKNLLTLTVVHGRCPGDFWWTRDVRKSMSGTVSAGQWNKENFKALKATLSQLVHLIRFMEINRADFFDKVRPYKSVIPKNIYEEVEEFHYKGILPRTIYNLGASHKKTFIKNQTKTCKYYSQLD</sequence>
<gene>
    <name evidence="1" type="ORF">FWILDA_LOCUS7763</name>
</gene>
<evidence type="ECO:0000313" key="2">
    <source>
        <dbReference type="Proteomes" id="UP001153678"/>
    </source>
</evidence>
<accession>A0A9W4SPE9</accession>
<dbReference type="Proteomes" id="UP001153678">
    <property type="component" value="Unassembled WGS sequence"/>
</dbReference>
<name>A0A9W4SPE9_9GLOM</name>